<dbReference type="Proteomes" id="UP000076761">
    <property type="component" value="Unassembled WGS sequence"/>
</dbReference>
<keyword evidence="1" id="KW-1133">Transmembrane helix</keyword>
<sequence length="57" mass="6921">MKGSSVSVSQNFISIQCFICFFFATFFSYKTHYFAILERKDFWTGKYWRFRVLPELT</sequence>
<proteinExistence type="predicted"/>
<name>A0A165VYR1_9AGAM</name>
<accession>A0A165VYR1</accession>
<evidence type="ECO:0000256" key="1">
    <source>
        <dbReference type="SAM" id="Phobius"/>
    </source>
</evidence>
<dbReference type="InParanoid" id="A0A165VYR1"/>
<protein>
    <submittedName>
        <fullName evidence="2">Uncharacterized protein</fullName>
    </submittedName>
</protein>
<dbReference type="AlphaFoldDB" id="A0A165VYR1"/>
<keyword evidence="1" id="KW-0472">Membrane</keyword>
<organism evidence="2 3">
    <name type="scientific">Neolentinus lepideus HHB14362 ss-1</name>
    <dbReference type="NCBI Taxonomy" id="1314782"/>
    <lineage>
        <taxon>Eukaryota</taxon>
        <taxon>Fungi</taxon>
        <taxon>Dikarya</taxon>
        <taxon>Basidiomycota</taxon>
        <taxon>Agaricomycotina</taxon>
        <taxon>Agaricomycetes</taxon>
        <taxon>Gloeophyllales</taxon>
        <taxon>Gloeophyllaceae</taxon>
        <taxon>Neolentinus</taxon>
    </lineage>
</organism>
<feature type="transmembrane region" description="Helical" evidence="1">
    <location>
        <begin position="12"/>
        <end position="29"/>
    </location>
</feature>
<keyword evidence="1" id="KW-0812">Transmembrane</keyword>
<evidence type="ECO:0000313" key="3">
    <source>
        <dbReference type="Proteomes" id="UP000076761"/>
    </source>
</evidence>
<gene>
    <name evidence="2" type="ORF">NEOLEDRAFT_6598</name>
</gene>
<reference evidence="2 3" key="1">
    <citation type="journal article" date="2016" name="Mol. Biol. Evol.">
        <title>Comparative Genomics of Early-Diverging Mushroom-Forming Fungi Provides Insights into the Origins of Lignocellulose Decay Capabilities.</title>
        <authorList>
            <person name="Nagy L.G."/>
            <person name="Riley R."/>
            <person name="Tritt A."/>
            <person name="Adam C."/>
            <person name="Daum C."/>
            <person name="Floudas D."/>
            <person name="Sun H."/>
            <person name="Yadav J.S."/>
            <person name="Pangilinan J."/>
            <person name="Larsson K.H."/>
            <person name="Matsuura K."/>
            <person name="Barry K."/>
            <person name="Labutti K."/>
            <person name="Kuo R."/>
            <person name="Ohm R.A."/>
            <person name="Bhattacharya S.S."/>
            <person name="Shirouzu T."/>
            <person name="Yoshinaga Y."/>
            <person name="Martin F.M."/>
            <person name="Grigoriev I.V."/>
            <person name="Hibbett D.S."/>
        </authorList>
    </citation>
    <scope>NUCLEOTIDE SEQUENCE [LARGE SCALE GENOMIC DNA]</scope>
    <source>
        <strain evidence="2 3">HHB14362 ss-1</strain>
    </source>
</reference>
<dbReference type="EMBL" id="KV425551">
    <property type="protein sequence ID" value="KZT30400.1"/>
    <property type="molecule type" value="Genomic_DNA"/>
</dbReference>
<evidence type="ECO:0000313" key="2">
    <source>
        <dbReference type="EMBL" id="KZT30400.1"/>
    </source>
</evidence>
<keyword evidence="3" id="KW-1185">Reference proteome</keyword>